<name>A0AAD1M3H5_MYCXE</name>
<feature type="compositionally biased region" description="Low complexity" evidence="3">
    <location>
        <begin position="452"/>
        <end position="469"/>
    </location>
</feature>
<dbReference type="InterPro" id="IPR042099">
    <property type="entry name" value="ANL_N_sf"/>
</dbReference>
<evidence type="ECO:0000259" key="4">
    <source>
        <dbReference type="Pfam" id="PF00501"/>
    </source>
</evidence>
<dbReference type="InterPro" id="IPR045851">
    <property type="entry name" value="AMP-bd_C_sf"/>
</dbReference>
<dbReference type="EMBL" id="AP022314">
    <property type="protein sequence ID" value="BBU24456.1"/>
    <property type="molecule type" value="Genomic_DNA"/>
</dbReference>
<reference evidence="6 7" key="1">
    <citation type="submission" date="2019-12" db="EMBL/GenBank/DDBJ databases">
        <title>Complete genome sequence of Mycolicibacterium xenopi str. JCM15661T.</title>
        <authorList>
            <person name="Yoshida M."/>
            <person name="Fukano H."/>
            <person name="Asakura T."/>
            <person name="Hoshino Y."/>
        </authorList>
    </citation>
    <scope>NUCLEOTIDE SEQUENCE [LARGE SCALE GENOMIC DNA]</scope>
    <source>
        <strain evidence="6 7">JCM 15661T</strain>
    </source>
</reference>
<dbReference type="PANTHER" id="PTHR43201:SF5">
    <property type="entry name" value="MEDIUM-CHAIN ACYL-COA LIGASE ACSF2, MITOCHONDRIAL"/>
    <property type="match status" value="1"/>
</dbReference>
<dbReference type="KEGG" id="mxe:MYXE_42460"/>
<keyword evidence="2 6" id="KW-0436">Ligase</keyword>
<evidence type="ECO:0000256" key="1">
    <source>
        <dbReference type="ARBA" id="ARBA00006432"/>
    </source>
</evidence>
<dbReference type="InterPro" id="IPR025110">
    <property type="entry name" value="AMP-bd_C"/>
</dbReference>
<dbReference type="Gene3D" id="3.40.50.12780">
    <property type="entry name" value="N-terminal domain of ligase-like"/>
    <property type="match status" value="1"/>
</dbReference>
<dbReference type="Pfam" id="PF00501">
    <property type="entry name" value="AMP-binding"/>
    <property type="match status" value="1"/>
</dbReference>
<dbReference type="GO" id="GO:0031956">
    <property type="term" value="F:medium-chain fatty acid-CoA ligase activity"/>
    <property type="evidence" value="ECO:0007669"/>
    <property type="project" value="TreeGrafter"/>
</dbReference>
<dbReference type="SUPFAM" id="SSF56801">
    <property type="entry name" value="Acetyl-CoA synthetase-like"/>
    <property type="match status" value="1"/>
</dbReference>
<dbReference type="InterPro" id="IPR000873">
    <property type="entry name" value="AMP-dep_synth/lig_dom"/>
</dbReference>
<feature type="domain" description="AMP-dependent synthetase/ligase" evidence="4">
    <location>
        <begin position="6"/>
        <end position="317"/>
    </location>
</feature>
<evidence type="ECO:0000256" key="3">
    <source>
        <dbReference type="SAM" id="MobiDB-lite"/>
    </source>
</evidence>
<accession>A0AAD1M3H5</accession>
<feature type="region of interest" description="Disordered" evidence="3">
    <location>
        <begin position="449"/>
        <end position="469"/>
    </location>
</feature>
<dbReference type="InterPro" id="IPR020845">
    <property type="entry name" value="AMP-binding_CS"/>
</dbReference>
<dbReference type="GO" id="GO:0006631">
    <property type="term" value="P:fatty acid metabolic process"/>
    <property type="evidence" value="ECO:0007669"/>
    <property type="project" value="TreeGrafter"/>
</dbReference>
<dbReference type="Proteomes" id="UP000464624">
    <property type="component" value="Chromosome"/>
</dbReference>
<dbReference type="PROSITE" id="PS00455">
    <property type="entry name" value="AMP_BINDING"/>
    <property type="match status" value="1"/>
</dbReference>
<gene>
    <name evidence="6" type="ORF">MYXE_42460</name>
</gene>
<evidence type="ECO:0000256" key="2">
    <source>
        <dbReference type="ARBA" id="ARBA00022598"/>
    </source>
</evidence>
<evidence type="ECO:0000259" key="5">
    <source>
        <dbReference type="Pfam" id="PF13193"/>
    </source>
</evidence>
<sequence>MHYVYGVRAGSTVAVLARNHRYFAEAVLGAARAGADLLLVNAEMSAEQLTKILARHQPAMLIHDPEYCPTLAGVDCDRVLTYGDSDHVLANLAARRAPVPPPVRRLGKLILLTSGTTGLAKSAARRTRPDALVGAALSAAPLVDVRRGSVIYIAAPFFHGFGLAQLAIALLTSSTVVTRSRFDAEHMLDALRRHRVTVLAAVPTMLQRMVDRCGDSAIQLHGTRVRRIITGAAPISIQLCRRLDDLFGPVLVVGYGSTELGVVALAGPDDIAAAPGTVGRPVIGVSVRILREDRSDAASGETGTVFVAGPMKFDEYLGGSDVEVVDGHLNTGDLGHLDQAGRLYIAGREDDMIVSGGENVFATEVENVLAHHPAIADVGVIGVPDNEFGQRLRAYIQPRDDVAAPTPDEVKAFVRERLERYKTPRDVVFVNSLPRNPTGKLLRSRLHQFDETTTPSAAPPGLAAGGKPE</sequence>
<feature type="domain" description="AMP-binding enzyme C-terminal" evidence="5">
    <location>
        <begin position="364"/>
        <end position="440"/>
    </location>
</feature>
<evidence type="ECO:0000313" key="6">
    <source>
        <dbReference type="EMBL" id="BBU24456.1"/>
    </source>
</evidence>
<proteinExistence type="inferred from homology"/>
<comment type="similarity">
    <text evidence="1">Belongs to the ATP-dependent AMP-binding enzyme family.</text>
</comment>
<protein>
    <submittedName>
        <fullName evidence="6">Fatty-acid-CoA ligase FadD</fullName>
    </submittedName>
</protein>
<dbReference type="CDD" id="cd04433">
    <property type="entry name" value="AFD_class_I"/>
    <property type="match status" value="1"/>
</dbReference>
<organism evidence="6 7">
    <name type="scientific">Mycobacterium xenopi</name>
    <dbReference type="NCBI Taxonomy" id="1789"/>
    <lineage>
        <taxon>Bacteria</taxon>
        <taxon>Bacillati</taxon>
        <taxon>Actinomycetota</taxon>
        <taxon>Actinomycetes</taxon>
        <taxon>Mycobacteriales</taxon>
        <taxon>Mycobacteriaceae</taxon>
        <taxon>Mycobacterium</taxon>
    </lineage>
</organism>
<dbReference type="Pfam" id="PF13193">
    <property type="entry name" value="AMP-binding_C"/>
    <property type="match status" value="1"/>
</dbReference>
<evidence type="ECO:0000313" key="7">
    <source>
        <dbReference type="Proteomes" id="UP000464624"/>
    </source>
</evidence>
<dbReference type="PANTHER" id="PTHR43201">
    <property type="entry name" value="ACYL-COA SYNTHETASE"/>
    <property type="match status" value="1"/>
</dbReference>
<dbReference type="AlphaFoldDB" id="A0AAD1M3H5"/>
<dbReference type="Gene3D" id="3.30.300.30">
    <property type="match status" value="1"/>
</dbReference>